<dbReference type="PANTHER" id="PTHR42967">
    <property type="entry name" value="METAL DEPENDENT HYDROLASE"/>
    <property type="match status" value="1"/>
</dbReference>
<dbReference type="Gene3D" id="3.60.15.10">
    <property type="entry name" value="Ribonuclease Z/Hydroxyacylglutathione hydrolase-like"/>
    <property type="match status" value="1"/>
</dbReference>
<dbReference type="Proteomes" id="UP000440004">
    <property type="component" value="Unassembled WGS sequence"/>
</dbReference>
<dbReference type="InterPro" id="IPR036866">
    <property type="entry name" value="RibonucZ/Hydroxyglut_hydro"/>
</dbReference>
<evidence type="ECO:0000313" key="2">
    <source>
        <dbReference type="Proteomes" id="UP000440004"/>
    </source>
</evidence>
<name>A0A6A7K6G3_9FIRM</name>
<keyword evidence="1" id="KW-0378">Hydrolase</keyword>
<accession>A0A6A7K6G3</accession>
<organism evidence="1 2">
    <name type="scientific">Alkalibaculum sporogenes</name>
    <dbReference type="NCBI Taxonomy" id="2655001"/>
    <lineage>
        <taxon>Bacteria</taxon>
        <taxon>Bacillati</taxon>
        <taxon>Bacillota</taxon>
        <taxon>Clostridia</taxon>
        <taxon>Eubacteriales</taxon>
        <taxon>Eubacteriaceae</taxon>
        <taxon>Alkalibaculum</taxon>
    </lineage>
</organism>
<keyword evidence="2" id="KW-1185">Reference proteome</keyword>
<reference evidence="1 2" key="1">
    <citation type="submission" date="2019-10" db="EMBL/GenBank/DDBJ databases">
        <title>Alkalibaculum tamaniensis sp.nov., a new alkaliphilic acetogen, isolated on methoxylated aromatics from a mud volcano.</title>
        <authorList>
            <person name="Khomyakova M.A."/>
            <person name="Merkel A.Y."/>
            <person name="Bonch-Osmolovskaya E.A."/>
            <person name="Slobodkin A.I."/>
        </authorList>
    </citation>
    <scope>NUCLEOTIDE SEQUENCE [LARGE SCALE GENOMIC DNA]</scope>
    <source>
        <strain evidence="1 2">M08DMB</strain>
    </source>
</reference>
<comment type="caution">
    <text evidence="1">The sequence shown here is derived from an EMBL/GenBank/DDBJ whole genome shotgun (WGS) entry which is preliminary data.</text>
</comment>
<dbReference type="RefSeq" id="WP_152801991.1">
    <property type="nucleotide sequence ID" value="NZ_WHNX01000005.1"/>
</dbReference>
<dbReference type="PANTHER" id="PTHR42967:SF1">
    <property type="entry name" value="MBL FOLD METALLO-HYDROLASE"/>
    <property type="match status" value="1"/>
</dbReference>
<proteinExistence type="predicted"/>
<dbReference type="EMBL" id="WHNX01000005">
    <property type="protein sequence ID" value="MPW24964.1"/>
    <property type="molecule type" value="Genomic_DNA"/>
</dbReference>
<dbReference type="GO" id="GO:0016787">
    <property type="term" value="F:hydrolase activity"/>
    <property type="evidence" value="ECO:0007669"/>
    <property type="project" value="UniProtKB-KW"/>
</dbReference>
<protein>
    <submittedName>
        <fullName evidence="1">MBL fold metallo-hydrolase</fullName>
    </submittedName>
</protein>
<dbReference type="AlphaFoldDB" id="A0A6A7K6G3"/>
<sequence>MIIQHLSHSGFLVEDKSTLLIFDAISDLPTDKEYKNIYCFASHSHKDHFNPQVIKHFYGNENAKFIFSKDISSNLPDNNKILFLDNYEKSILDDVKINAYGSTDLGNSYLVSLNGKSYFHSGDLNWWHWQDKMNNDKLKIEESSFKKEVELLKDESIDFAFIPVDPRLKEHAYLAINYFITVVKPKYVIPMHSFGDYNFYKGLEYNISLIDSALILVDKENKIIFNDSV</sequence>
<gene>
    <name evidence="1" type="ORF">GC105_04070</name>
</gene>
<evidence type="ECO:0000313" key="1">
    <source>
        <dbReference type="EMBL" id="MPW24964.1"/>
    </source>
</evidence>
<dbReference type="SUPFAM" id="SSF56281">
    <property type="entry name" value="Metallo-hydrolase/oxidoreductase"/>
    <property type="match status" value="1"/>
</dbReference>